<evidence type="ECO:0008006" key="2">
    <source>
        <dbReference type="Google" id="ProtNLM"/>
    </source>
</evidence>
<evidence type="ECO:0000313" key="1">
    <source>
        <dbReference type="EMBL" id="EJX05833.1"/>
    </source>
</evidence>
<protein>
    <recommendedName>
        <fullName evidence="2">DUF2141 domain-containing protein</fullName>
    </recommendedName>
</protein>
<name>J9GT08_9ZZZZ</name>
<sequence length="74" mass="8510">MDATSSAVELKIEDMPNGEYTVYVFHDANSNQVLDKDANQIPVERCAIRQIRVTDKKKTFQIVLKDIQKQVKDK</sequence>
<reference evidence="1" key="1">
    <citation type="journal article" date="2012" name="PLoS ONE">
        <title>Gene sets for utilization of primary and secondary nutrition supplies in the distal gut of endangered iberian lynx.</title>
        <authorList>
            <person name="Alcaide M."/>
            <person name="Messina E."/>
            <person name="Richter M."/>
            <person name="Bargiela R."/>
            <person name="Peplies J."/>
            <person name="Huws S.A."/>
            <person name="Newbold C.J."/>
            <person name="Golyshin P.N."/>
            <person name="Simon M.A."/>
            <person name="Lopez G."/>
            <person name="Yakimov M.M."/>
            <person name="Ferrer M."/>
        </authorList>
    </citation>
    <scope>NUCLEOTIDE SEQUENCE</scope>
</reference>
<dbReference type="AlphaFoldDB" id="J9GT08"/>
<dbReference type="EMBL" id="AMCI01001346">
    <property type="protein sequence ID" value="EJX05833.1"/>
    <property type="molecule type" value="Genomic_DNA"/>
</dbReference>
<proteinExistence type="predicted"/>
<comment type="caution">
    <text evidence="1">The sequence shown here is derived from an EMBL/GenBank/DDBJ whole genome shotgun (WGS) entry which is preliminary data.</text>
</comment>
<gene>
    <name evidence="1" type="ORF">EVA_06061</name>
</gene>
<accession>J9GT08</accession>
<dbReference type="InterPro" id="IPR018673">
    <property type="entry name" value="DUF2141"/>
</dbReference>
<organism evidence="1">
    <name type="scientific">gut metagenome</name>
    <dbReference type="NCBI Taxonomy" id="749906"/>
    <lineage>
        <taxon>unclassified sequences</taxon>
        <taxon>metagenomes</taxon>
        <taxon>organismal metagenomes</taxon>
    </lineage>
</organism>
<dbReference type="Pfam" id="PF09912">
    <property type="entry name" value="DUF2141"/>
    <property type="match status" value="1"/>
</dbReference>